<comment type="caution">
    <text evidence="1">The sequence shown here is derived from an EMBL/GenBank/DDBJ whole genome shotgun (WGS) entry which is preliminary data.</text>
</comment>
<dbReference type="EMBL" id="WBSZ01001065">
    <property type="protein sequence ID" value="KAB2506757.1"/>
    <property type="molecule type" value="Genomic_DNA"/>
</dbReference>
<dbReference type="Proteomes" id="UP000476281">
    <property type="component" value="Unassembled WGS sequence"/>
</dbReference>
<evidence type="ECO:0000313" key="2">
    <source>
        <dbReference type="Proteomes" id="UP000476281"/>
    </source>
</evidence>
<organism evidence="1 2">
    <name type="scientific">Enterobacter hormaechei</name>
    <dbReference type="NCBI Taxonomy" id="158836"/>
    <lineage>
        <taxon>Bacteria</taxon>
        <taxon>Pseudomonadati</taxon>
        <taxon>Pseudomonadota</taxon>
        <taxon>Gammaproteobacteria</taxon>
        <taxon>Enterobacterales</taxon>
        <taxon>Enterobacteriaceae</taxon>
        <taxon>Enterobacter</taxon>
        <taxon>Enterobacter cloacae complex</taxon>
    </lineage>
</organism>
<reference evidence="1 2" key="1">
    <citation type="submission" date="2019-09" db="EMBL/GenBank/DDBJ databases">
        <title>Reversal of blaTEM antimicrobial resistance by CRISPR-Cas9 in clinical E. coli and other Enterobacteriaceae strains.</title>
        <authorList>
            <person name="Tagliaferri T."/>
            <person name="Guimaraes N."/>
            <person name="Pereira M."/>
            <person name="Felicori L."/>
            <person name="Horz H.-P."/>
            <person name="Santos S."/>
            <person name="Mendes T."/>
        </authorList>
    </citation>
    <scope>NUCLEOTIDE SEQUENCE [LARGE SCALE GENOMIC DNA]</scope>
    <source>
        <strain evidence="1 2">E2_blaTEM_MG</strain>
    </source>
</reference>
<sequence>TDVAGGIRCGMQACWIKPENADLMTTPDSRLLPHVEISRLASLTTLI</sequence>
<dbReference type="Gene3D" id="3.40.50.1000">
    <property type="entry name" value="HAD superfamily/HAD-like"/>
    <property type="match status" value="1"/>
</dbReference>
<dbReference type="InterPro" id="IPR023214">
    <property type="entry name" value="HAD_sf"/>
</dbReference>
<evidence type="ECO:0000313" key="1">
    <source>
        <dbReference type="EMBL" id="KAB2506757.1"/>
    </source>
</evidence>
<gene>
    <name evidence="1" type="ORF">F9C29_22765</name>
</gene>
<feature type="non-terminal residue" evidence="1">
    <location>
        <position position="1"/>
    </location>
</feature>
<accession>A0A6L3XWL2</accession>
<dbReference type="AlphaFoldDB" id="A0A6L3XWL2"/>
<name>A0A6L3XWL2_9ENTR</name>
<proteinExistence type="predicted"/>
<protein>
    <submittedName>
        <fullName evidence="1">5-amino-6-(5-phospho-D-ribitylamino)uracil phosphatase YigB</fullName>
    </submittedName>
</protein>